<gene>
    <name evidence="4" type="ORF">ECPE_LOCUS5677</name>
</gene>
<keyword evidence="5" id="KW-1185">Reference proteome</keyword>
<feature type="transmembrane region" description="Helical" evidence="2">
    <location>
        <begin position="514"/>
        <end position="533"/>
    </location>
</feature>
<proteinExistence type="predicted"/>
<keyword evidence="2" id="KW-0472">Membrane</keyword>
<dbReference type="EMBL" id="UZAN01042558">
    <property type="protein sequence ID" value="VDP76228.1"/>
    <property type="molecule type" value="Genomic_DNA"/>
</dbReference>
<evidence type="ECO:0000313" key="4">
    <source>
        <dbReference type="EMBL" id="VDP76228.1"/>
    </source>
</evidence>
<dbReference type="SUPFAM" id="SSF49265">
    <property type="entry name" value="Fibronectin type III"/>
    <property type="match status" value="2"/>
</dbReference>
<dbReference type="InterPro" id="IPR036116">
    <property type="entry name" value="FN3_sf"/>
</dbReference>
<accession>A0A183AFE2</accession>
<evidence type="ECO:0000313" key="6">
    <source>
        <dbReference type="WBParaSite" id="ECPE_0000569001-mRNA-1"/>
    </source>
</evidence>
<feature type="compositionally biased region" description="Acidic residues" evidence="1">
    <location>
        <begin position="149"/>
        <end position="160"/>
    </location>
</feature>
<protein>
    <submittedName>
        <fullName evidence="6">Fibronectin type-III domain-containing protein</fullName>
    </submittedName>
</protein>
<dbReference type="SMART" id="SM00060">
    <property type="entry name" value="FN3"/>
    <property type="match status" value="3"/>
</dbReference>
<reference evidence="6" key="1">
    <citation type="submission" date="2016-06" db="UniProtKB">
        <authorList>
            <consortium name="WormBaseParasite"/>
        </authorList>
    </citation>
    <scope>IDENTIFICATION</scope>
</reference>
<dbReference type="Proteomes" id="UP000272942">
    <property type="component" value="Unassembled WGS sequence"/>
</dbReference>
<dbReference type="AlphaFoldDB" id="A0A183AFE2"/>
<evidence type="ECO:0000256" key="1">
    <source>
        <dbReference type="SAM" id="MobiDB-lite"/>
    </source>
</evidence>
<sequence>MTTAFAVPPQLRISALKDNTNRALIDTDTQTDEGNQSITVTMRTNEAEGALMDTCDPITNYRITIAYPDNSTLSHTTGSPTETIPLNRSCVQCIVVAQAQTEHGYGPNSEPRSTTFGPTPNRPSNVQAVPDPTVMNGTEITWSPGPVDPSDESDPSGDEEEKDVYIVGITNEDGTPVTNVTTNQTKIAVPTLDPCRVYHISVRASNKYGSSSKPTDPIAYIGSRVPGAPRITSTNAVEEDWLLTWSSSALCEFRIYDVVITEGNVTTTEVAALAKSVIAYRDLTQTAVLIKHLPSCATYTVRVIGLTNAGLKLSSQPQQVYFAGEKLRPIDMKVRVENSHIQLSWNDPGRCRVTTHNITITNAGTDRSVYSELWQNNSGTVNVNVQPCSRYQVEVHSQPVTDVHGPSATKQIEVPPTPRIVKLPGGSTPAHRVKIEIDTTCQETAEIDAQIRLANGTEMNITVQPDTYGQATLDKLCTDCEINLVGRNEYGTSKQTGEIRIGREYGRPLQKLSILPLLACGVVIVVYIVYSIYIHSIRKYHFIVVYLSGSSKPVDFNSLPLT</sequence>
<dbReference type="CDD" id="cd01765">
    <property type="entry name" value="FERM_F0_F1"/>
    <property type="match status" value="1"/>
</dbReference>
<name>A0A183AFE2_9TREM</name>
<keyword evidence="2" id="KW-1133">Transmembrane helix</keyword>
<organism evidence="6">
    <name type="scientific">Echinostoma caproni</name>
    <dbReference type="NCBI Taxonomy" id="27848"/>
    <lineage>
        <taxon>Eukaryota</taxon>
        <taxon>Metazoa</taxon>
        <taxon>Spiralia</taxon>
        <taxon>Lophotrochozoa</taxon>
        <taxon>Platyhelminthes</taxon>
        <taxon>Trematoda</taxon>
        <taxon>Digenea</taxon>
        <taxon>Plagiorchiida</taxon>
        <taxon>Echinostomata</taxon>
        <taxon>Echinostomatoidea</taxon>
        <taxon>Echinostomatidae</taxon>
        <taxon>Echinostoma</taxon>
    </lineage>
</organism>
<dbReference type="InterPro" id="IPR013783">
    <property type="entry name" value="Ig-like_fold"/>
</dbReference>
<evidence type="ECO:0000313" key="5">
    <source>
        <dbReference type="Proteomes" id="UP000272942"/>
    </source>
</evidence>
<reference evidence="4 5" key="2">
    <citation type="submission" date="2018-11" db="EMBL/GenBank/DDBJ databases">
        <authorList>
            <consortium name="Pathogen Informatics"/>
        </authorList>
    </citation>
    <scope>NUCLEOTIDE SEQUENCE [LARGE SCALE GENOMIC DNA]</scope>
    <source>
        <strain evidence="4 5">Egypt</strain>
    </source>
</reference>
<keyword evidence="2" id="KW-0812">Transmembrane</keyword>
<dbReference type="PROSITE" id="PS50853">
    <property type="entry name" value="FN3"/>
    <property type="match status" value="1"/>
</dbReference>
<dbReference type="InterPro" id="IPR003961">
    <property type="entry name" value="FN3_dom"/>
</dbReference>
<feature type="domain" description="Fibronectin type-III" evidence="3">
    <location>
        <begin position="122"/>
        <end position="228"/>
    </location>
</feature>
<feature type="region of interest" description="Disordered" evidence="1">
    <location>
        <begin position="102"/>
        <end position="160"/>
    </location>
</feature>
<dbReference type="Gene3D" id="2.60.40.10">
    <property type="entry name" value="Immunoglobulins"/>
    <property type="match status" value="1"/>
</dbReference>
<feature type="compositionally biased region" description="Polar residues" evidence="1">
    <location>
        <begin position="110"/>
        <end position="127"/>
    </location>
</feature>
<dbReference type="WBParaSite" id="ECPE_0000569001-mRNA-1">
    <property type="protein sequence ID" value="ECPE_0000569001-mRNA-1"/>
    <property type="gene ID" value="ECPE_0000569001"/>
</dbReference>
<evidence type="ECO:0000259" key="3">
    <source>
        <dbReference type="PROSITE" id="PS50853"/>
    </source>
</evidence>
<evidence type="ECO:0000256" key="2">
    <source>
        <dbReference type="SAM" id="Phobius"/>
    </source>
</evidence>